<keyword evidence="1" id="KW-0812">Transmembrane</keyword>
<organism evidence="2 3">
    <name type="scientific">Stygiolobus caldivivus</name>
    <dbReference type="NCBI Taxonomy" id="2824673"/>
    <lineage>
        <taxon>Archaea</taxon>
        <taxon>Thermoproteota</taxon>
        <taxon>Thermoprotei</taxon>
        <taxon>Sulfolobales</taxon>
        <taxon>Sulfolobaceae</taxon>
        <taxon>Stygiolobus</taxon>
    </lineage>
</organism>
<feature type="transmembrane region" description="Helical" evidence="1">
    <location>
        <begin position="90"/>
        <end position="109"/>
    </location>
</feature>
<dbReference type="Proteomes" id="UP000825123">
    <property type="component" value="Chromosome"/>
</dbReference>
<reference evidence="2 3" key="1">
    <citation type="submission" date="2021-04" db="EMBL/GenBank/DDBJ databases">
        <title>Complete genome sequence of Stygiolobus sp. KN-1.</title>
        <authorList>
            <person name="Nakamura K."/>
            <person name="Sakai H."/>
            <person name="Kurosawa N."/>
        </authorList>
    </citation>
    <scope>NUCLEOTIDE SEQUENCE [LARGE SCALE GENOMIC DNA]</scope>
    <source>
        <strain evidence="2 3">KN-1</strain>
    </source>
</reference>
<dbReference type="GeneID" id="66161995"/>
<keyword evidence="3" id="KW-1185">Reference proteome</keyword>
<dbReference type="InterPro" id="IPR009844">
    <property type="entry name" value="DUF1404"/>
</dbReference>
<protein>
    <recommendedName>
        <fullName evidence="4">DUF1404 domain-containing protein</fullName>
    </recommendedName>
</protein>
<evidence type="ECO:0000313" key="3">
    <source>
        <dbReference type="Proteomes" id="UP000825123"/>
    </source>
</evidence>
<dbReference type="AlphaFoldDB" id="A0A8D5U4I0"/>
<dbReference type="EMBL" id="AP024597">
    <property type="protein sequence ID" value="BCU68948.1"/>
    <property type="molecule type" value="Genomic_DNA"/>
</dbReference>
<evidence type="ECO:0008006" key="4">
    <source>
        <dbReference type="Google" id="ProtNLM"/>
    </source>
</evidence>
<sequence>MIKLNHNVSKKPLIIPLIFILAFVNPYVEILQFTNPIAYMLDHYALYAAGLIIGYKYFRGSFWSLLIGVIPAGFWHIPLFFALAASFWQYRFLCEATLLVGGILAGSFIPKMSLAQKLAGLAVYMLADSILSIFFVLGYPQYSDIDYPFLGWSNTELPPVGIAMFLVMNIVLIYSIYKLMRNIQLF</sequence>
<gene>
    <name evidence="2" type="ORF">KN1_02450</name>
</gene>
<feature type="transmembrane region" description="Helical" evidence="1">
    <location>
        <begin position="159"/>
        <end position="177"/>
    </location>
</feature>
<accession>A0A8D5U4I0</accession>
<feature type="transmembrane region" description="Helical" evidence="1">
    <location>
        <begin position="62"/>
        <end position="84"/>
    </location>
</feature>
<evidence type="ECO:0000256" key="1">
    <source>
        <dbReference type="SAM" id="Phobius"/>
    </source>
</evidence>
<keyword evidence="1" id="KW-0472">Membrane</keyword>
<dbReference type="RefSeq" id="WP_221288928.1">
    <property type="nucleotide sequence ID" value="NZ_AP024597.1"/>
</dbReference>
<dbReference type="Pfam" id="PF07185">
    <property type="entry name" value="DUF1404"/>
    <property type="match status" value="1"/>
</dbReference>
<keyword evidence="1" id="KW-1133">Transmembrane helix</keyword>
<feature type="transmembrane region" description="Helical" evidence="1">
    <location>
        <begin position="121"/>
        <end position="139"/>
    </location>
</feature>
<dbReference type="KEGG" id="csty:KN1_02450"/>
<feature type="transmembrane region" description="Helical" evidence="1">
    <location>
        <begin position="12"/>
        <end position="31"/>
    </location>
</feature>
<evidence type="ECO:0000313" key="2">
    <source>
        <dbReference type="EMBL" id="BCU68948.1"/>
    </source>
</evidence>
<feature type="transmembrane region" description="Helical" evidence="1">
    <location>
        <begin position="37"/>
        <end position="55"/>
    </location>
</feature>
<proteinExistence type="predicted"/>
<name>A0A8D5U4I0_9CREN</name>